<evidence type="ECO:0000256" key="7">
    <source>
        <dbReference type="ARBA" id="ARBA00058324"/>
    </source>
</evidence>
<dbReference type="InterPro" id="IPR004419">
    <property type="entry name" value="Pept_A31_hyd_express"/>
</dbReference>
<proteinExistence type="inferred from homology"/>
<dbReference type="Pfam" id="PF01750">
    <property type="entry name" value="HycI"/>
    <property type="match status" value="1"/>
</dbReference>
<feature type="binding site" evidence="9">
    <location>
        <position position="62"/>
    </location>
    <ligand>
        <name>Ni(2+)</name>
        <dbReference type="ChEBI" id="CHEBI:49786"/>
    </ligand>
</feature>
<evidence type="ECO:0000313" key="11">
    <source>
        <dbReference type="Proteomes" id="UP000480684"/>
    </source>
</evidence>
<dbReference type="GO" id="GO:0008047">
    <property type="term" value="F:enzyme activator activity"/>
    <property type="evidence" value="ECO:0007669"/>
    <property type="project" value="InterPro"/>
</dbReference>
<dbReference type="EMBL" id="JAAIYP010000036">
    <property type="protein sequence ID" value="NFV80323.1"/>
    <property type="molecule type" value="Genomic_DNA"/>
</dbReference>
<organism evidence="10 11">
    <name type="scientific">Magnetospirillum aberrantis SpK</name>
    <dbReference type="NCBI Taxonomy" id="908842"/>
    <lineage>
        <taxon>Bacteria</taxon>
        <taxon>Pseudomonadati</taxon>
        <taxon>Pseudomonadota</taxon>
        <taxon>Alphaproteobacteria</taxon>
        <taxon>Rhodospirillales</taxon>
        <taxon>Rhodospirillaceae</taxon>
        <taxon>Magnetospirillum</taxon>
    </lineage>
</organism>
<feature type="binding site" evidence="9">
    <location>
        <position position="16"/>
    </location>
    <ligand>
        <name>Ni(2+)</name>
        <dbReference type="ChEBI" id="CHEBI:49786"/>
    </ligand>
</feature>
<dbReference type="GO" id="GO:0016485">
    <property type="term" value="P:protein processing"/>
    <property type="evidence" value="ECO:0007669"/>
    <property type="project" value="InterPro"/>
</dbReference>
<evidence type="ECO:0000256" key="8">
    <source>
        <dbReference type="ARBA" id="ARBA00067626"/>
    </source>
</evidence>
<dbReference type="RefSeq" id="WP_163678363.1">
    <property type="nucleotide sequence ID" value="NZ_JAAIYP010000036.1"/>
</dbReference>
<keyword evidence="6" id="KW-0378">Hydrolase</keyword>
<name>A0A7C9QTJ6_9PROT</name>
<dbReference type="GO" id="GO:0004190">
    <property type="term" value="F:aspartic-type endopeptidase activity"/>
    <property type="evidence" value="ECO:0007669"/>
    <property type="project" value="UniProtKB-KW"/>
</dbReference>
<evidence type="ECO:0000256" key="1">
    <source>
        <dbReference type="ARBA" id="ARBA00006814"/>
    </source>
</evidence>
<reference evidence="10 11" key="1">
    <citation type="submission" date="2020-02" db="EMBL/GenBank/DDBJ databases">
        <authorList>
            <person name="Dziuba M."/>
            <person name="Kuznetsov B."/>
            <person name="Mardanov A."/>
            <person name="Ravin N."/>
            <person name="Grouzdev D."/>
        </authorList>
    </citation>
    <scope>NUCLEOTIDE SEQUENCE [LARGE SCALE GENOMIC DNA]</scope>
    <source>
        <strain evidence="10 11">SpK</strain>
    </source>
</reference>
<keyword evidence="4 9" id="KW-0479">Metal-binding</keyword>
<comment type="function">
    <text evidence="7">Not known. Could be involved in the processing of hydrogenase.</text>
</comment>
<evidence type="ECO:0000256" key="9">
    <source>
        <dbReference type="PIRSR" id="PIRSR604419-1"/>
    </source>
</evidence>
<comment type="similarity">
    <text evidence="1">Belongs to the peptidase A31 family.</text>
</comment>
<keyword evidence="11" id="KW-1185">Reference proteome</keyword>
<keyword evidence="5" id="KW-0064">Aspartyl protease</keyword>
<evidence type="ECO:0000256" key="4">
    <source>
        <dbReference type="ARBA" id="ARBA00022723"/>
    </source>
</evidence>
<dbReference type="NCBIfam" id="TIGR00072">
    <property type="entry name" value="hydrog_prot"/>
    <property type="match status" value="1"/>
</dbReference>
<comment type="caution">
    <text evidence="10">The sequence shown here is derived from an EMBL/GenBank/DDBJ whole genome shotgun (WGS) entry which is preliminary data.</text>
</comment>
<evidence type="ECO:0000256" key="5">
    <source>
        <dbReference type="ARBA" id="ARBA00022750"/>
    </source>
</evidence>
<dbReference type="AlphaFoldDB" id="A0A7C9QTJ6"/>
<dbReference type="GO" id="GO:0046872">
    <property type="term" value="F:metal ion binding"/>
    <property type="evidence" value="ECO:0007669"/>
    <property type="project" value="UniProtKB-KW"/>
</dbReference>
<dbReference type="PANTHER" id="PTHR30302:SF1">
    <property type="entry name" value="HYDROGENASE 2 MATURATION PROTEASE"/>
    <property type="match status" value="1"/>
</dbReference>
<dbReference type="CDD" id="cd06062">
    <property type="entry name" value="H2MP_MemB-H2up"/>
    <property type="match status" value="1"/>
</dbReference>
<protein>
    <recommendedName>
        <fullName evidence="8">Hydrogenase expression/formation protein HupD</fullName>
    </recommendedName>
</protein>
<evidence type="ECO:0000256" key="3">
    <source>
        <dbReference type="ARBA" id="ARBA00022670"/>
    </source>
</evidence>
<accession>A0A7C9QTJ6</accession>
<dbReference type="NCBIfam" id="TIGR00140">
    <property type="entry name" value="hupD"/>
    <property type="match status" value="1"/>
</dbReference>
<keyword evidence="3" id="KW-0645">Protease</keyword>
<feature type="binding site" evidence="9">
    <location>
        <position position="93"/>
    </location>
    <ligand>
        <name>Ni(2+)</name>
        <dbReference type="ChEBI" id="CHEBI:49786"/>
    </ligand>
</feature>
<dbReference type="InterPro" id="IPR023430">
    <property type="entry name" value="Pept_HybD-like_dom_sf"/>
</dbReference>
<dbReference type="PRINTS" id="PR00446">
    <property type="entry name" value="HYDRGNUPTAKE"/>
</dbReference>
<sequence>MRVVVLGVGNILMSDEGVGVHAVTALAERYAVPDEVEIIDGGTSGMDCLDRIAEADLLVIADCMRSKDKAPGTITRLADDEINAWFNTKISPHQVGLSDVLAACCFHGISPKRVVLLGVQPQSFETCMELTPPVAAVLPDLLERLVAEVAAMGVSLTKKAA</sequence>
<evidence type="ECO:0000256" key="2">
    <source>
        <dbReference type="ARBA" id="ARBA00022596"/>
    </source>
</evidence>
<gene>
    <name evidence="10" type="primary">hybD</name>
    <name evidence="10" type="ORF">G4223_09385</name>
</gene>
<evidence type="ECO:0000313" key="10">
    <source>
        <dbReference type="EMBL" id="NFV80323.1"/>
    </source>
</evidence>
<dbReference type="InterPro" id="IPR000671">
    <property type="entry name" value="Peptidase_A31"/>
</dbReference>
<keyword evidence="2 9" id="KW-0533">Nickel</keyword>
<dbReference type="PANTHER" id="PTHR30302">
    <property type="entry name" value="HYDROGENASE 1 MATURATION PROTEASE"/>
    <property type="match status" value="1"/>
</dbReference>
<evidence type="ECO:0000256" key="6">
    <source>
        <dbReference type="ARBA" id="ARBA00022801"/>
    </source>
</evidence>
<dbReference type="FunFam" id="3.40.50.1450:FF:000002">
    <property type="entry name" value="Hydrogenase 1 maturation protease"/>
    <property type="match status" value="1"/>
</dbReference>
<dbReference type="Gene3D" id="3.40.50.1450">
    <property type="entry name" value="HybD-like"/>
    <property type="match status" value="1"/>
</dbReference>
<dbReference type="SUPFAM" id="SSF53163">
    <property type="entry name" value="HybD-like"/>
    <property type="match status" value="1"/>
</dbReference>
<dbReference type="Proteomes" id="UP000480684">
    <property type="component" value="Unassembled WGS sequence"/>
</dbReference>